<name>A0ABT9IND9_9MICC</name>
<sequence length="267" mass="29111">MNETTVLGPGLEVRASKPFGDTPAREVDGLMAQRIRSARMRTVFVSLVFIVVAFGLWHEGKPIWGFWPEANAVVISQTESEGRYGKACDLGLKYSVYGQQVRSHSAVPMPCESAPRPGASVTVRHDQFDYQWGEIRDYPRPAGIWVMGLSVIMFVPLALLALYFGVALRRVIAVRRLREAPWFEITATVKASTLTAQSLLRLTLQLTGPDQPEVELLFGIRPISFFPIPTTGSPFSARVAGTGDGKVLVALPGHTGVAFGSVAAMKP</sequence>
<comment type="caution">
    <text evidence="2">The sequence shown here is derived from an EMBL/GenBank/DDBJ whole genome shotgun (WGS) entry which is preliminary data.</text>
</comment>
<dbReference type="Proteomes" id="UP001232725">
    <property type="component" value="Unassembled WGS sequence"/>
</dbReference>
<protein>
    <recommendedName>
        <fullName evidence="4">DUF3592 domain-containing protein</fullName>
    </recommendedName>
</protein>
<reference evidence="2 3" key="1">
    <citation type="submission" date="2023-08" db="EMBL/GenBank/DDBJ databases">
        <title>Arthrobacter horti sp. nov., isolated from forest soil.</title>
        <authorList>
            <person name="Park M."/>
        </authorList>
    </citation>
    <scope>NUCLEOTIDE SEQUENCE [LARGE SCALE GENOMIC DNA]</scope>
    <source>
        <strain evidence="2 3">YJM1</strain>
    </source>
</reference>
<organism evidence="2 3">
    <name type="scientific">Arthrobacter horti</name>
    <dbReference type="NCBI Taxonomy" id="3068273"/>
    <lineage>
        <taxon>Bacteria</taxon>
        <taxon>Bacillati</taxon>
        <taxon>Actinomycetota</taxon>
        <taxon>Actinomycetes</taxon>
        <taxon>Micrococcales</taxon>
        <taxon>Micrococcaceae</taxon>
        <taxon>Arthrobacter</taxon>
    </lineage>
</organism>
<proteinExistence type="predicted"/>
<evidence type="ECO:0000313" key="3">
    <source>
        <dbReference type="Proteomes" id="UP001232725"/>
    </source>
</evidence>
<accession>A0ABT9IND9</accession>
<keyword evidence="1" id="KW-1133">Transmembrane helix</keyword>
<feature type="transmembrane region" description="Helical" evidence="1">
    <location>
        <begin position="142"/>
        <end position="168"/>
    </location>
</feature>
<evidence type="ECO:0008006" key="4">
    <source>
        <dbReference type="Google" id="ProtNLM"/>
    </source>
</evidence>
<keyword evidence="1" id="KW-0472">Membrane</keyword>
<keyword evidence="3" id="KW-1185">Reference proteome</keyword>
<evidence type="ECO:0000313" key="2">
    <source>
        <dbReference type="EMBL" id="MDP5227097.1"/>
    </source>
</evidence>
<evidence type="ECO:0000256" key="1">
    <source>
        <dbReference type="SAM" id="Phobius"/>
    </source>
</evidence>
<keyword evidence="1" id="KW-0812">Transmembrane</keyword>
<dbReference type="RefSeq" id="WP_305996149.1">
    <property type="nucleotide sequence ID" value="NZ_JAVALS010000004.1"/>
</dbReference>
<gene>
    <name evidence="2" type="ORF">Q9R02_08040</name>
</gene>
<feature type="transmembrane region" description="Helical" evidence="1">
    <location>
        <begin position="40"/>
        <end position="58"/>
    </location>
</feature>
<dbReference type="EMBL" id="JAVALS010000004">
    <property type="protein sequence ID" value="MDP5227097.1"/>
    <property type="molecule type" value="Genomic_DNA"/>
</dbReference>